<reference evidence="9 10" key="1">
    <citation type="submission" date="2016-08" db="EMBL/GenBank/DDBJ databases">
        <authorList>
            <person name="Seilhamer J.J."/>
        </authorList>
    </citation>
    <scope>NUCLEOTIDE SEQUENCE [LARGE SCALE GENOMIC DNA]</scope>
    <source>
        <strain evidence="9 10">BRTC-1</strain>
    </source>
</reference>
<evidence type="ECO:0000256" key="4">
    <source>
        <dbReference type="ARBA" id="ARBA00022692"/>
    </source>
</evidence>
<sequence>MSDQDPANSIFRKEALQANRSRWHAKALLVSDLPSTAFAVFAVLVLCVLILFVVFGQFSRRVNVQGEVVSFPQPVNVTAPQAGHIIKLAHNTGQSVAAGDVLMHLDVSRNSTAGNISHASVDSIRQQISDHQAMMGLLEHNKQRSLVAMQQQLAQYRQVHQRGIQRFYAAQVGLKEMQDIAKDYAQYLKQGLVNREQVNNLRHLSYERQTAVENISAQLLQYVLEINELEKKIQTVVSDFDRQILEQQVQAKALQRQLAEIAATDILVVKAPRAGYIENIIASVGQVVQAGDALLQLSAGSKAPHRTFSVVLWLPNSVLPYIRVGDPVNLRYDAFPYEKFGQFQAVIQQVSKVPASSNELAKYASAPKDQQVALYKIQIQPRHKHIEWQGQTLQLHAGMQVQAILFLEKRPLYQWVFSPFYSLSQRIAGADT</sequence>
<proteinExistence type="inferred from homology"/>
<evidence type="ECO:0000256" key="3">
    <source>
        <dbReference type="ARBA" id="ARBA00022448"/>
    </source>
</evidence>
<feature type="transmembrane region" description="Helical" evidence="8">
    <location>
        <begin position="36"/>
        <end position="55"/>
    </location>
</feature>
<dbReference type="GO" id="GO:0016020">
    <property type="term" value="C:membrane"/>
    <property type="evidence" value="ECO:0007669"/>
    <property type="project" value="UniProtKB-SubCell"/>
</dbReference>
<keyword evidence="4 8" id="KW-0812">Transmembrane</keyword>
<evidence type="ECO:0008006" key="11">
    <source>
        <dbReference type="Google" id="ProtNLM"/>
    </source>
</evidence>
<evidence type="ECO:0000313" key="9">
    <source>
        <dbReference type="EMBL" id="AOA57199.1"/>
    </source>
</evidence>
<evidence type="ECO:0000256" key="8">
    <source>
        <dbReference type="SAM" id="Phobius"/>
    </source>
</evidence>
<dbReference type="KEGG" id="ala:BFG52_01745"/>
<feature type="coiled-coil region" evidence="7">
    <location>
        <begin position="212"/>
        <end position="264"/>
    </location>
</feature>
<keyword evidence="7" id="KW-0175">Coiled coil</keyword>
<dbReference type="OrthoDB" id="9775513at2"/>
<gene>
    <name evidence="9" type="ORF">BFG52_01745</name>
</gene>
<comment type="similarity">
    <text evidence="2">Belongs to the membrane fusion protein (MFP) (TC 8.A.1) family.</text>
</comment>
<accession>A0A1B2LWD3</accession>
<dbReference type="EMBL" id="CP016895">
    <property type="protein sequence ID" value="AOA57199.1"/>
    <property type="molecule type" value="Genomic_DNA"/>
</dbReference>
<dbReference type="PANTHER" id="PTHR30386">
    <property type="entry name" value="MEMBRANE FUSION SUBUNIT OF EMRAB-TOLC MULTIDRUG EFFLUX PUMP"/>
    <property type="match status" value="1"/>
</dbReference>
<evidence type="ECO:0000256" key="2">
    <source>
        <dbReference type="ARBA" id="ARBA00009477"/>
    </source>
</evidence>
<dbReference type="Gene3D" id="2.40.50.100">
    <property type="match status" value="1"/>
</dbReference>
<dbReference type="RefSeq" id="WP_067551784.1">
    <property type="nucleotide sequence ID" value="NZ_CP016895.1"/>
</dbReference>
<dbReference type="InterPro" id="IPR006144">
    <property type="entry name" value="Secretion_HlyD_CS"/>
</dbReference>
<dbReference type="PRINTS" id="PR01490">
    <property type="entry name" value="RTXTOXIND"/>
</dbReference>
<keyword evidence="3" id="KW-0813">Transport</keyword>
<evidence type="ECO:0000256" key="1">
    <source>
        <dbReference type="ARBA" id="ARBA00004167"/>
    </source>
</evidence>
<dbReference type="Gene3D" id="2.40.30.170">
    <property type="match status" value="1"/>
</dbReference>
<comment type="subcellular location">
    <subcellularLocation>
        <location evidence="1">Membrane</location>
        <topology evidence="1">Single-pass membrane protein</topology>
    </subcellularLocation>
</comment>
<keyword evidence="5 8" id="KW-1133">Transmembrane helix</keyword>
<dbReference type="InterPro" id="IPR050739">
    <property type="entry name" value="MFP"/>
</dbReference>
<dbReference type="STRING" id="1789224.BFG52_01745"/>
<evidence type="ECO:0000256" key="6">
    <source>
        <dbReference type="ARBA" id="ARBA00023136"/>
    </source>
</evidence>
<evidence type="ECO:0000313" key="10">
    <source>
        <dbReference type="Proteomes" id="UP000093391"/>
    </source>
</evidence>
<name>A0A1B2LWD3_9GAMM</name>
<organism evidence="9 10">
    <name type="scientific">Acinetobacter larvae</name>
    <dbReference type="NCBI Taxonomy" id="1789224"/>
    <lineage>
        <taxon>Bacteria</taxon>
        <taxon>Pseudomonadati</taxon>
        <taxon>Pseudomonadota</taxon>
        <taxon>Gammaproteobacteria</taxon>
        <taxon>Moraxellales</taxon>
        <taxon>Moraxellaceae</taxon>
        <taxon>Acinetobacter</taxon>
    </lineage>
</organism>
<protein>
    <recommendedName>
        <fullName evidence="11">HlyD family secretion protein</fullName>
    </recommendedName>
</protein>
<dbReference type="AlphaFoldDB" id="A0A1B2LWD3"/>
<evidence type="ECO:0000256" key="7">
    <source>
        <dbReference type="SAM" id="Coils"/>
    </source>
</evidence>
<keyword evidence="10" id="KW-1185">Reference proteome</keyword>
<dbReference type="PROSITE" id="PS00543">
    <property type="entry name" value="HLYD_FAMILY"/>
    <property type="match status" value="1"/>
</dbReference>
<dbReference type="GO" id="GO:0009306">
    <property type="term" value="P:protein secretion"/>
    <property type="evidence" value="ECO:0007669"/>
    <property type="project" value="InterPro"/>
</dbReference>
<keyword evidence="6 8" id="KW-0472">Membrane</keyword>
<dbReference type="PANTHER" id="PTHR30386:SF28">
    <property type="entry name" value="EXPORTED PROTEIN"/>
    <property type="match status" value="1"/>
</dbReference>
<evidence type="ECO:0000256" key="5">
    <source>
        <dbReference type="ARBA" id="ARBA00022989"/>
    </source>
</evidence>
<dbReference type="Proteomes" id="UP000093391">
    <property type="component" value="Chromosome"/>
</dbReference>